<dbReference type="PANTHER" id="PTHR18921">
    <property type="entry name" value="MYOSIN HEAVY CHAIN - RELATED"/>
    <property type="match status" value="1"/>
</dbReference>
<dbReference type="InterPro" id="IPR019459">
    <property type="entry name" value="GRAB"/>
</dbReference>
<dbReference type="GO" id="GO:0031267">
    <property type="term" value="F:small GTPase binding"/>
    <property type="evidence" value="ECO:0007669"/>
    <property type="project" value="TreeGrafter"/>
</dbReference>
<comment type="caution">
    <text evidence="6">The sequence shown here is derived from an EMBL/GenBank/DDBJ whole genome shotgun (WGS) entry which is preliminary data.</text>
</comment>
<keyword evidence="2" id="KW-0333">Golgi apparatus</keyword>
<evidence type="ECO:0000313" key="6">
    <source>
        <dbReference type="EMBL" id="KNE00277.1"/>
    </source>
</evidence>
<evidence type="ECO:0000256" key="2">
    <source>
        <dbReference type="ARBA" id="ARBA00023034"/>
    </source>
</evidence>
<dbReference type="VEuPathDB" id="FungiDB:CJJ07_003892"/>
<dbReference type="VEuPathDB" id="FungiDB:B9J08_000879"/>
<evidence type="ECO:0000256" key="1">
    <source>
        <dbReference type="ARBA" id="ARBA00004555"/>
    </source>
</evidence>
<reference evidence="7" key="1">
    <citation type="journal article" date="2015" name="BMC Genomics">
        <title>Draft genome of a commonly misdiagnosed multidrug resistant pathogen Candida auris.</title>
        <authorList>
            <person name="Chatterjee S."/>
            <person name="Alampalli S.V."/>
            <person name="Nageshan R.K."/>
            <person name="Chettiar S.T."/>
            <person name="Joshi S."/>
            <person name="Tatu U.S."/>
        </authorList>
    </citation>
    <scope>NUCLEOTIDE SEQUENCE [LARGE SCALE GENOMIC DNA]</scope>
    <source>
        <strain evidence="7">6684</strain>
    </source>
</reference>
<accession>A0A0L0P1N7</accession>
<comment type="subcellular location">
    <subcellularLocation>
        <location evidence="1">Golgi apparatus</location>
    </subcellularLocation>
</comment>
<dbReference type="EMBL" id="LGST01000019">
    <property type="protein sequence ID" value="KNE00277.1"/>
    <property type="molecule type" value="Genomic_DNA"/>
</dbReference>
<feature type="region of interest" description="Disordered" evidence="4">
    <location>
        <begin position="1"/>
        <end position="81"/>
    </location>
</feature>
<gene>
    <name evidence="6" type="ORF">QG37_02823</name>
</gene>
<dbReference type="VEuPathDB" id="FungiDB:QG37_02823"/>
<organism evidence="6 7">
    <name type="scientific">Candidozyma auris</name>
    <name type="common">Yeast</name>
    <name type="synonym">Candida auris</name>
    <dbReference type="NCBI Taxonomy" id="498019"/>
    <lineage>
        <taxon>Eukaryota</taxon>
        <taxon>Fungi</taxon>
        <taxon>Dikarya</taxon>
        <taxon>Ascomycota</taxon>
        <taxon>Saccharomycotina</taxon>
        <taxon>Pichiomycetes</taxon>
        <taxon>Metschnikowiaceae</taxon>
        <taxon>Candidozyma</taxon>
    </lineage>
</organism>
<dbReference type="GO" id="GO:0007030">
    <property type="term" value="P:Golgi organization"/>
    <property type="evidence" value="ECO:0007669"/>
    <property type="project" value="TreeGrafter"/>
</dbReference>
<dbReference type="InterPro" id="IPR000237">
    <property type="entry name" value="GRIP_dom"/>
</dbReference>
<evidence type="ECO:0000313" key="7">
    <source>
        <dbReference type="Proteomes" id="UP000037122"/>
    </source>
</evidence>
<dbReference type="Proteomes" id="UP000037122">
    <property type="component" value="Unassembled WGS sequence"/>
</dbReference>
<feature type="domain" description="GRIP" evidence="5">
    <location>
        <begin position="345"/>
        <end position="396"/>
    </location>
</feature>
<dbReference type="VEuPathDB" id="FungiDB:CJI96_0003219"/>
<dbReference type="AlphaFoldDB" id="A0A0L0P1N7"/>
<proteinExistence type="predicted"/>
<dbReference type="PROSITE" id="PS50913">
    <property type="entry name" value="GRIP"/>
    <property type="match status" value="1"/>
</dbReference>
<feature type="compositionally biased region" description="Basic and acidic residues" evidence="4">
    <location>
        <begin position="1"/>
        <end position="10"/>
    </location>
</feature>
<dbReference type="VEuPathDB" id="FungiDB:CJI97_000897"/>
<dbReference type="VEuPathDB" id="FungiDB:CJJ09_002840"/>
<evidence type="ECO:0000256" key="3">
    <source>
        <dbReference type="ARBA" id="ARBA00023054"/>
    </source>
</evidence>
<evidence type="ECO:0000259" key="5">
    <source>
        <dbReference type="PROSITE" id="PS50913"/>
    </source>
</evidence>
<name>A0A0L0P1N7_CANAR</name>
<evidence type="ECO:0000256" key="4">
    <source>
        <dbReference type="SAM" id="MobiDB-lite"/>
    </source>
</evidence>
<protein>
    <recommendedName>
        <fullName evidence="5">GRIP domain-containing protein</fullName>
    </recommendedName>
</protein>
<dbReference type="GO" id="GO:0006888">
    <property type="term" value="P:endoplasmic reticulum to Golgi vesicle-mediated transport"/>
    <property type="evidence" value="ECO:0007669"/>
    <property type="project" value="TreeGrafter"/>
</dbReference>
<dbReference type="PANTHER" id="PTHR18921:SF2">
    <property type="entry name" value="THYROID RECEPTOR-INTERACTING PROTEIN 11"/>
    <property type="match status" value="1"/>
</dbReference>
<keyword evidence="3" id="KW-0175">Coiled coil</keyword>
<dbReference type="Pfam" id="PF10375">
    <property type="entry name" value="GRAB"/>
    <property type="match status" value="1"/>
</dbReference>
<dbReference type="GO" id="GO:0005794">
    <property type="term" value="C:Golgi apparatus"/>
    <property type="evidence" value="ECO:0007669"/>
    <property type="project" value="UniProtKB-SubCell"/>
</dbReference>
<sequence>MADTNTKDLGAEDGQLASLVNSNNGEVIEDSGNLPPLQLNGKDPANEPAEEAADETTKAEEHSVSNGALEEELEQTKQERDEAKRQLEAIIGKLSGMKSMFQNYKATQEELNELKEQSSQWSEKQTELELENSRLEESVKTLTEELKNLNSECDRLSASDSEARKELQLKEQELQDEKYRLENELRAAQKAASGQKLEYSELSLAKEELEMENRNLRSIIDELKTKVADKEESIQKQGRRTDEVKAEYEQKFDALRLELEEIKGKNEALTALTEKERDEKEEVKRQLERVQEEAKQASQEALEVQKLKDEIHSKSIIIGKLRHEAIILNEHLTKSLGMLRLQLSNEDNTIDKELISNVILNFLQIPRGDAKKFEALQLISVLLEWDEQRKIQAGLAHGSNKNKGGDSRARNFVSLWTDFLEKESTKSNSG</sequence>